<protein>
    <submittedName>
        <fullName evidence="3">DUF5727 domain-containing protein</fullName>
    </submittedName>
</protein>
<proteinExistence type="predicted"/>
<evidence type="ECO:0000313" key="3">
    <source>
        <dbReference type="WBParaSite" id="NBR_0002089101-mRNA-1"/>
    </source>
</evidence>
<accession>A0A0N4YUG9</accession>
<organism evidence="3">
    <name type="scientific">Nippostrongylus brasiliensis</name>
    <name type="common">Rat hookworm</name>
    <dbReference type="NCBI Taxonomy" id="27835"/>
    <lineage>
        <taxon>Eukaryota</taxon>
        <taxon>Metazoa</taxon>
        <taxon>Ecdysozoa</taxon>
        <taxon>Nematoda</taxon>
        <taxon>Chromadorea</taxon>
        <taxon>Rhabditida</taxon>
        <taxon>Rhabditina</taxon>
        <taxon>Rhabditomorpha</taxon>
        <taxon>Strongyloidea</taxon>
        <taxon>Heligmosomidae</taxon>
        <taxon>Nippostrongylus</taxon>
    </lineage>
</organism>
<dbReference type="SUPFAM" id="SSF57414">
    <property type="entry name" value="Hairpin loop containing domain-like"/>
    <property type="match status" value="1"/>
</dbReference>
<dbReference type="WBParaSite" id="NBR_0002089101-mRNA-1">
    <property type="protein sequence ID" value="NBR_0002089101-mRNA-1"/>
    <property type="gene ID" value="NBR_0002089101"/>
</dbReference>
<dbReference type="AlphaFoldDB" id="A0A0N4YUG9"/>
<evidence type="ECO:0000313" key="2">
    <source>
        <dbReference type="Proteomes" id="UP000271162"/>
    </source>
</evidence>
<dbReference type="Proteomes" id="UP000271162">
    <property type="component" value="Unassembled WGS sequence"/>
</dbReference>
<gene>
    <name evidence="1" type="ORF">NBR_LOCUS20892</name>
</gene>
<evidence type="ECO:0000313" key="1">
    <source>
        <dbReference type="EMBL" id="VDL84630.1"/>
    </source>
</evidence>
<keyword evidence="2" id="KW-1185">Reference proteome</keyword>
<dbReference type="Gene3D" id="3.50.4.10">
    <property type="entry name" value="Hepatocyte Growth Factor"/>
    <property type="match status" value="1"/>
</dbReference>
<dbReference type="EMBL" id="UYSL01025643">
    <property type="protein sequence ID" value="VDL84630.1"/>
    <property type="molecule type" value="Genomic_DNA"/>
</dbReference>
<reference evidence="3" key="1">
    <citation type="submission" date="2017-02" db="UniProtKB">
        <authorList>
            <consortium name="WormBaseParasite"/>
        </authorList>
    </citation>
    <scope>IDENTIFICATION</scope>
</reference>
<reference evidence="1 2" key="2">
    <citation type="submission" date="2018-11" db="EMBL/GenBank/DDBJ databases">
        <authorList>
            <consortium name="Pathogen Informatics"/>
        </authorList>
    </citation>
    <scope>NUCLEOTIDE SEQUENCE [LARGE SCALE GENOMIC DNA]</scope>
</reference>
<dbReference type="STRING" id="27835.A0A0N4YUG9"/>
<sequence length="139" mass="16139">MEVIRGLGEFHSRLADRAHYRLRYRLLSSADVKPYRGGCPVVIGGSFFFLRASSMYNFICRSVMWKKDNHFCILSIYNRAQRVDQFRIAVNSDIDLYENTCTYTPEAANTVKFVSDWDLERTTVPVPPLRNVTPRPRTP</sequence>
<name>A0A0N4YUG9_NIPBR</name>